<dbReference type="NCBIfam" id="NF041384">
    <property type="entry name" value="YHS_seleno_dom"/>
    <property type="match status" value="1"/>
</dbReference>
<organism evidence="2 3">
    <name type="scientific">Maricaulis virginensis</name>
    <dbReference type="NCBI Taxonomy" id="144022"/>
    <lineage>
        <taxon>Bacteria</taxon>
        <taxon>Pseudomonadati</taxon>
        <taxon>Pseudomonadota</taxon>
        <taxon>Alphaproteobacteria</taxon>
        <taxon>Maricaulales</taxon>
        <taxon>Maricaulaceae</taxon>
        <taxon>Maricaulis</taxon>
    </lineage>
</organism>
<dbReference type="AlphaFoldDB" id="A0A9W6MN57"/>
<feature type="chain" id="PRO_5040799159" description="YHS domain-containing protein" evidence="1">
    <location>
        <begin position="34"/>
        <end position="169"/>
    </location>
</feature>
<proteinExistence type="predicted"/>
<dbReference type="Proteomes" id="UP001143486">
    <property type="component" value="Unassembled WGS sequence"/>
</dbReference>
<accession>A0A9W6MN57</accession>
<dbReference type="RefSeq" id="WP_271185946.1">
    <property type="nucleotide sequence ID" value="NZ_BSFE01000002.1"/>
</dbReference>
<reference evidence="2" key="2">
    <citation type="submission" date="2023-01" db="EMBL/GenBank/DDBJ databases">
        <authorList>
            <person name="Sun Q."/>
            <person name="Evtushenko L."/>
        </authorList>
    </citation>
    <scope>NUCLEOTIDE SEQUENCE</scope>
    <source>
        <strain evidence="2">VKM B-1513</strain>
    </source>
</reference>
<reference evidence="2" key="1">
    <citation type="journal article" date="2014" name="Int. J. Syst. Evol. Microbiol.">
        <title>Complete genome sequence of Corynebacterium casei LMG S-19264T (=DSM 44701T), isolated from a smear-ripened cheese.</title>
        <authorList>
            <consortium name="US DOE Joint Genome Institute (JGI-PGF)"/>
            <person name="Walter F."/>
            <person name="Albersmeier A."/>
            <person name="Kalinowski J."/>
            <person name="Ruckert C."/>
        </authorList>
    </citation>
    <scope>NUCLEOTIDE SEQUENCE</scope>
    <source>
        <strain evidence="2">VKM B-1513</strain>
    </source>
</reference>
<protein>
    <recommendedName>
        <fullName evidence="4">YHS domain-containing protein</fullName>
    </recommendedName>
</protein>
<evidence type="ECO:0000256" key="1">
    <source>
        <dbReference type="SAM" id="SignalP"/>
    </source>
</evidence>
<feature type="signal peptide" evidence="1">
    <location>
        <begin position="1"/>
        <end position="33"/>
    </location>
</feature>
<keyword evidence="1" id="KW-0732">Signal</keyword>
<gene>
    <name evidence="2" type="ORF">GCM10017621_10740</name>
</gene>
<sequence length="169" mass="18592">MGLLLTAKTCLRLSLGAANLALAVFLLAGAAFAGEQYVDREGRAVSGFDVVSYHTAETPQMGLADISAAYNGAVWHFASEANREAFLANPQRYIPAYDGHCAWAASRGYKARTDPQAYRIVEGVLYMNYDAGIQRRWERDIDGFITQAEANWPELEAEPAASPPRGWFR</sequence>
<evidence type="ECO:0008006" key="4">
    <source>
        <dbReference type="Google" id="ProtNLM"/>
    </source>
</evidence>
<keyword evidence="3" id="KW-1185">Reference proteome</keyword>
<evidence type="ECO:0000313" key="3">
    <source>
        <dbReference type="Proteomes" id="UP001143486"/>
    </source>
</evidence>
<comment type="caution">
    <text evidence="2">The sequence shown here is derived from an EMBL/GenBank/DDBJ whole genome shotgun (WGS) entry which is preliminary data.</text>
</comment>
<name>A0A9W6MN57_9PROT</name>
<dbReference type="EMBL" id="BSFE01000002">
    <property type="protein sequence ID" value="GLK51566.1"/>
    <property type="molecule type" value="Genomic_DNA"/>
</dbReference>
<evidence type="ECO:0000313" key="2">
    <source>
        <dbReference type="EMBL" id="GLK51566.1"/>
    </source>
</evidence>